<evidence type="ECO:0000313" key="9">
    <source>
        <dbReference type="Proteomes" id="UP000663879"/>
    </source>
</evidence>
<dbReference type="GO" id="GO:0042246">
    <property type="term" value="P:tissue regeneration"/>
    <property type="evidence" value="ECO:0007669"/>
    <property type="project" value="InterPro"/>
</dbReference>
<dbReference type="InterPro" id="IPR002969">
    <property type="entry name" value="ApolipopD"/>
</dbReference>
<evidence type="ECO:0000313" key="8">
    <source>
        <dbReference type="EMBL" id="CAF0781158.1"/>
    </source>
</evidence>
<dbReference type="AlphaFoldDB" id="A0A813RA88"/>
<evidence type="ECO:0000256" key="2">
    <source>
        <dbReference type="ARBA" id="ARBA00019890"/>
    </source>
</evidence>
<dbReference type="InterPro" id="IPR022271">
    <property type="entry name" value="Lipocalin_ApoD"/>
</dbReference>
<reference evidence="8" key="1">
    <citation type="submission" date="2021-02" db="EMBL/GenBank/DDBJ databases">
        <authorList>
            <person name="Nowell W R."/>
        </authorList>
    </citation>
    <scope>NUCLEOTIDE SEQUENCE</scope>
    <source>
        <strain evidence="8">Ploen Becks lab</strain>
    </source>
</reference>
<keyword evidence="6" id="KW-0472">Membrane</keyword>
<dbReference type="GO" id="GO:0005737">
    <property type="term" value="C:cytoplasm"/>
    <property type="evidence" value="ECO:0007669"/>
    <property type="project" value="TreeGrafter"/>
</dbReference>
<dbReference type="PIRSF" id="PIRSF036893">
    <property type="entry name" value="Lipocalin_ApoD"/>
    <property type="match status" value="1"/>
</dbReference>
<keyword evidence="6" id="KW-0812">Transmembrane</keyword>
<dbReference type="PANTHER" id="PTHR10612:SF34">
    <property type="entry name" value="APOLIPOPROTEIN D"/>
    <property type="match status" value="1"/>
</dbReference>
<dbReference type="PANTHER" id="PTHR10612">
    <property type="entry name" value="APOLIPOPROTEIN D"/>
    <property type="match status" value="1"/>
</dbReference>
<dbReference type="PRINTS" id="PR01219">
    <property type="entry name" value="APOLIPOPROTD"/>
</dbReference>
<keyword evidence="4" id="KW-0873">Pyrrolidone carboxylic acid</keyword>
<dbReference type="Gene3D" id="2.40.128.20">
    <property type="match status" value="1"/>
</dbReference>
<feature type="transmembrane region" description="Helical" evidence="6">
    <location>
        <begin position="12"/>
        <end position="31"/>
    </location>
</feature>
<feature type="domain" description="Lipocalin/cytosolic fatty-acid binding" evidence="7">
    <location>
        <begin position="48"/>
        <end position="192"/>
    </location>
</feature>
<dbReference type="OrthoDB" id="565904at2759"/>
<accession>A0A813RA88</accession>
<keyword evidence="9" id="KW-1185">Reference proteome</keyword>
<dbReference type="GO" id="GO:0007420">
    <property type="term" value="P:brain development"/>
    <property type="evidence" value="ECO:0007669"/>
    <property type="project" value="InterPro"/>
</dbReference>
<dbReference type="InterPro" id="IPR000566">
    <property type="entry name" value="Lipocln_cytosolic_FA-bd_dom"/>
</dbReference>
<keyword evidence="3" id="KW-0446">Lipid-binding</keyword>
<evidence type="ECO:0000256" key="6">
    <source>
        <dbReference type="SAM" id="Phobius"/>
    </source>
</evidence>
<dbReference type="SUPFAM" id="SSF50814">
    <property type="entry name" value="Lipocalins"/>
    <property type="match status" value="1"/>
</dbReference>
<comment type="caution">
    <text evidence="8">The sequence shown here is derived from an EMBL/GenBank/DDBJ whole genome shotgun (WGS) entry which is preliminary data.</text>
</comment>
<proteinExistence type="inferred from homology"/>
<evidence type="ECO:0000256" key="3">
    <source>
        <dbReference type="ARBA" id="ARBA00023121"/>
    </source>
</evidence>
<dbReference type="GO" id="GO:0006629">
    <property type="term" value="P:lipid metabolic process"/>
    <property type="evidence" value="ECO:0007669"/>
    <property type="project" value="TreeGrafter"/>
</dbReference>
<keyword evidence="6" id="KW-1133">Transmembrane helix</keyword>
<evidence type="ECO:0000259" key="7">
    <source>
        <dbReference type="Pfam" id="PF08212"/>
    </source>
</evidence>
<dbReference type="Pfam" id="PF08212">
    <property type="entry name" value="Lipocalin_2"/>
    <property type="match status" value="1"/>
</dbReference>
<evidence type="ECO:0000256" key="5">
    <source>
        <dbReference type="PIRNR" id="PIRNR036893"/>
    </source>
</evidence>
<gene>
    <name evidence="8" type="ORF">OXX778_LOCUS5469</name>
</gene>
<dbReference type="GO" id="GO:0008289">
    <property type="term" value="F:lipid binding"/>
    <property type="evidence" value="ECO:0007669"/>
    <property type="project" value="UniProtKB-KW"/>
</dbReference>
<evidence type="ECO:0000256" key="4">
    <source>
        <dbReference type="ARBA" id="ARBA00023283"/>
    </source>
</evidence>
<sequence>MHLKQSNFHHVFLFIIFNSFVFYVMGDVIRLGKCPFVKLQRGFKHFLFNGDWYEVGRNPIILFSNTKCNKINLKHSDEKLYLKSSSVFKNFNREINFEAFAFSPNLEDPAKMKIEYPLTLLKTNITIPYWVLYTDYEYAVVWSCVEYLKILHFEYYWILSRKPYISEEKLRDLGDVLTLSNIDTSYMIRTEQTGCM</sequence>
<dbReference type="EMBL" id="CAJNOC010000597">
    <property type="protein sequence ID" value="CAF0781158.1"/>
    <property type="molecule type" value="Genomic_DNA"/>
</dbReference>
<name>A0A813RA88_9BILA</name>
<organism evidence="8 9">
    <name type="scientific">Brachionus calyciflorus</name>
    <dbReference type="NCBI Taxonomy" id="104777"/>
    <lineage>
        <taxon>Eukaryota</taxon>
        <taxon>Metazoa</taxon>
        <taxon>Spiralia</taxon>
        <taxon>Gnathifera</taxon>
        <taxon>Rotifera</taxon>
        <taxon>Eurotatoria</taxon>
        <taxon>Monogononta</taxon>
        <taxon>Pseudotrocha</taxon>
        <taxon>Ploima</taxon>
        <taxon>Brachionidae</taxon>
        <taxon>Brachionus</taxon>
    </lineage>
</organism>
<dbReference type="GO" id="GO:0006869">
    <property type="term" value="P:lipid transport"/>
    <property type="evidence" value="ECO:0007669"/>
    <property type="project" value="InterPro"/>
</dbReference>
<comment type="similarity">
    <text evidence="1 5">Belongs to the calycin superfamily. Lipocalin family.</text>
</comment>
<protein>
    <recommendedName>
        <fullName evidence="2">Apolipoprotein D</fullName>
    </recommendedName>
</protein>
<evidence type="ECO:0000256" key="1">
    <source>
        <dbReference type="ARBA" id="ARBA00006889"/>
    </source>
</evidence>
<dbReference type="Proteomes" id="UP000663879">
    <property type="component" value="Unassembled WGS sequence"/>
</dbReference>
<dbReference type="GO" id="GO:0000302">
    <property type="term" value="P:response to reactive oxygen species"/>
    <property type="evidence" value="ECO:0007669"/>
    <property type="project" value="TreeGrafter"/>
</dbReference>
<dbReference type="InterPro" id="IPR012674">
    <property type="entry name" value="Calycin"/>
</dbReference>